<evidence type="ECO:0000256" key="1">
    <source>
        <dbReference type="ARBA" id="ARBA00007074"/>
    </source>
</evidence>
<sequence>MSVSDVMSRISEIQSTIAQIQSGQLPSLTDSSSTASDAATAADFASALAAAGTSDGTDGTDGTSSLSSSSLAAELAALAGTGSTGSGDSIDAAAGSASASNPVGGLVHKSVTGADVLADAKKYLGVPYVFGGTTTSGMDCSGLVQTVFKDLGITMPRVVPDQAKMGVEVPSLAQAKPGDLIVEKGSGHIQIYAGNGQILEAPKPGENVKLRKEWLSESQIGTIRRIVPSGTGSGSGASAGSAGTSSLSSASLLSALSGLTGSGLGSSGLGSTSTSSQSDLLTAALQRLISNGASA</sequence>
<keyword evidence="4" id="KW-0788">Thiol protease</keyword>
<dbReference type="AlphaFoldDB" id="A0A495IHW9"/>
<dbReference type="Pfam" id="PF00877">
    <property type="entry name" value="NLPC_P60"/>
    <property type="match status" value="1"/>
</dbReference>
<dbReference type="InterPro" id="IPR038765">
    <property type="entry name" value="Papain-like_cys_pep_sf"/>
</dbReference>
<evidence type="ECO:0000256" key="4">
    <source>
        <dbReference type="ARBA" id="ARBA00022807"/>
    </source>
</evidence>
<evidence type="ECO:0000256" key="2">
    <source>
        <dbReference type="ARBA" id="ARBA00022670"/>
    </source>
</evidence>
<dbReference type="PANTHER" id="PTHR47359:SF3">
    <property type="entry name" value="NLP_P60 DOMAIN-CONTAINING PROTEIN-RELATED"/>
    <property type="match status" value="1"/>
</dbReference>
<dbReference type="InterPro" id="IPR051794">
    <property type="entry name" value="PG_Endopeptidase_C40"/>
</dbReference>
<accession>A0A495IHW9</accession>
<dbReference type="PANTHER" id="PTHR47359">
    <property type="entry name" value="PEPTIDOGLYCAN DL-ENDOPEPTIDASE CWLO"/>
    <property type="match status" value="1"/>
</dbReference>
<keyword evidence="2" id="KW-0645">Protease</keyword>
<gene>
    <name evidence="6" type="ORF">C8E83_2712</name>
</gene>
<keyword evidence="3 6" id="KW-0378">Hydrolase</keyword>
<dbReference type="InterPro" id="IPR000064">
    <property type="entry name" value="NLP_P60_dom"/>
</dbReference>
<protein>
    <submittedName>
        <fullName evidence="6">Cell wall-associated NlpC family hydrolase</fullName>
    </submittedName>
</protein>
<dbReference type="SUPFAM" id="SSF54001">
    <property type="entry name" value="Cysteine proteinases"/>
    <property type="match status" value="1"/>
</dbReference>
<keyword evidence="7" id="KW-1185">Reference proteome</keyword>
<organism evidence="6 7">
    <name type="scientific">Frondihabitans australicus</name>
    <dbReference type="NCBI Taxonomy" id="386892"/>
    <lineage>
        <taxon>Bacteria</taxon>
        <taxon>Bacillati</taxon>
        <taxon>Actinomycetota</taxon>
        <taxon>Actinomycetes</taxon>
        <taxon>Micrococcales</taxon>
        <taxon>Microbacteriaceae</taxon>
        <taxon>Frondihabitans</taxon>
    </lineage>
</organism>
<comment type="caution">
    <text evidence="6">The sequence shown here is derived from an EMBL/GenBank/DDBJ whole genome shotgun (WGS) entry which is preliminary data.</text>
</comment>
<dbReference type="PROSITE" id="PS51935">
    <property type="entry name" value="NLPC_P60"/>
    <property type="match status" value="1"/>
</dbReference>
<name>A0A495IHW9_9MICO</name>
<dbReference type="Gene3D" id="3.90.1720.10">
    <property type="entry name" value="endopeptidase domain like (from Nostoc punctiforme)"/>
    <property type="match status" value="1"/>
</dbReference>
<evidence type="ECO:0000256" key="3">
    <source>
        <dbReference type="ARBA" id="ARBA00022801"/>
    </source>
</evidence>
<proteinExistence type="inferred from homology"/>
<dbReference type="EMBL" id="RBKS01000001">
    <property type="protein sequence ID" value="RKR75564.1"/>
    <property type="molecule type" value="Genomic_DNA"/>
</dbReference>
<reference evidence="6 7" key="1">
    <citation type="submission" date="2018-10" db="EMBL/GenBank/DDBJ databases">
        <title>Sequencing the genomes of 1000 actinobacteria strains.</title>
        <authorList>
            <person name="Klenk H.-P."/>
        </authorList>
    </citation>
    <scope>NUCLEOTIDE SEQUENCE [LARGE SCALE GENOMIC DNA]</scope>
    <source>
        <strain evidence="6 7">DSM 17894</strain>
    </source>
</reference>
<dbReference type="OrthoDB" id="9815778at2"/>
<feature type="domain" description="NlpC/P60" evidence="5">
    <location>
        <begin position="110"/>
        <end position="227"/>
    </location>
</feature>
<dbReference type="GO" id="GO:0006508">
    <property type="term" value="P:proteolysis"/>
    <property type="evidence" value="ECO:0007669"/>
    <property type="project" value="UniProtKB-KW"/>
</dbReference>
<evidence type="ECO:0000313" key="6">
    <source>
        <dbReference type="EMBL" id="RKR75564.1"/>
    </source>
</evidence>
<dbReference type="GO" id="GO:0008234">
    <property type="term" value="F:cysteine-type peptidase activity"/>
    <property type="evidence" value="ECO:0007669"/>
    <property type="project" value="UniProtKB-KW"/>
</dbReference>
<comment type="similarity">
    <text evidence="1">Belongs to the peptidase C40 family.</text>
</comment>
<dbReference type="RefSeq" id="WP_121370344.1">
    <property type="nucleotide sequence ID" value="NZ_RBKS01000001.1"/>
</dbReference>
<evidence type="ECO:0000313" key="7">
    <source>
        <dbReference type="Proteomes" id="UP000280008"/>
    </source>
</evidence>
<dbReference type="Proteomes" id="UP000280008">
    <property type="component" value="Unassembled WGS sequence"/>
</dbReference>
<evidence type="ECO:0000259" key="5">
    <source>
        <dbReference type="PROSITE" id="PS51935"/>
    </source>
</evidence>